<evidence type="ECO:0000313" key="1">
    <source>
        <dbReference type="EMBL" id="CAF4282600.1"/>
    </source>
</evidence>
<dbReference type="InterPro" id="IPR027409">
    <property type="entry name" value="GroEL-like_apical_dom_sf"/>
</dbReference>
<comment type="caution">
    <text evidence="1">The sequence shown here is derived from an EMBL/GenBank/DDBJ whole genome shotgun (WGS) entry which is preliminary data.</text>
</comment>
<dbReference type="SUPFAM" id="SSF52029">
    <property type="entry name" value="GroEL apical domain-like"/>
    <property type="match status" value="1"/>
</dbReference>
<reference evidence="1" key="1">
    <citation type="submission" date="2021-02" db="EMBL/GenBank/DDBJ databases">
        <authorList>
            <person name="Nowell W R."/>
        </authorList>
    </citation>
    <scope>NUCLEOTIDE SEQUENCE</scope>
</reference>
<dbReference type="AlphaFoldDB" id="A0A8S2THJ4"/>
<dbReference type="Proteomes" id="UP000681720">
    <property type="component" value="Unassembled WGS sequence"/>
</dbReference>
<name>A0A8S2THJ4_9BILA</name>
<organism evidence="1 2">
    <name type="scientific">Rotaria magnacalcarata</name>
    <dbReference type="NCBI Taxonomy" id="392030"/>
    <lineage>
        <taxon>Eukaryota</taxon>
        <taxon>Metazoa</taxon>
        <taxon>Spiralia</taxon>
        <taxon>Gnathifera</taxon>
        <taxon>Rotifera</taxon>
        <taxon>Eurotatoria</taxon>
        <taxon>Bdelloidea</taxon>
        <taxon>Philodinida</taxon>
        <taxon>Philodinidae</taxon>
        <taxon>Rotaria</taxon>
    </lineage>
</organism>
<dbReference type="Gene3D" id="3.50.7.10">
    <property type="entry name" value="GroEL"/>
    <property type="match status" value="1"/>
</dbReference>
<evidence type="ECO:0000313" key="2">
    <source>
        <dbReference type="Proteomes" id="UP000681720"/>
    </source>
</evidence>
<feature type="non-terminal residue" evidence="1">
    <location>
        <position position="1"/>
    </location>
</feature>
<proteinExistence type="predicted"/>
<accession>A0A8S2THJ4</accession>
<protein>
    <submittedName>
        <fullName evidence="1">Uncharacterized protein</fullName>
    </submittedName>
</protein>
<feature type="non-terminal residue" evidence="1">
    <location>
        <position position="70"/>
    </location>
</feature>
<sequence length="70" mass="8027">NRESIYNYFEQLLVEKGITAIQYTDFPSIQRLAQILSGDILSTFNISSDNIHFGKCNLIEEILIGEDKFV</sequence>
<dbReference type="EMBL" id="CAJOBJ010032826">
    <property type="protein sequence ID" value="CAF4282600.1"/>
    <property type="molecule type" value="Genomic_DNA"/>
</dbReference>
<gene>
    <name evidence="1" type="ORF">GIL414_LOCUS25045</name>
</gene>